<dbReference type="EMBL" id="BK014983">
    <property type="protein sequence ID" value="DAD85448.1"/>
    <property type="molecule type" value="Genomic_DNA"/>
</dbReference>
<organism evidence="1">
    <name type="scientific">Siphoviridae sp. ctDcW16</name>
    <dbReference type="NCBI Taxonomy" id="2826199"/>
    <lineage>
        <taxon>Viruses</taxon>
        <taxon>Duplodnaviria</taxon>
        <taxon>Heunggongvirae</taxon>
        <taxon>Uroviricota</taxon>
        <taxon>Caudoviricetes</taxon>
    </lineage>
</organism>
<sequence length="104" mass="12185">MNENKKPCPQFPYWGSSYPDACCVDGELQDLDYCDENGNLYDKGEGVPCPFCRTEEFIEYDPFSWVDHFCEEMEENGDVITDSMERCAKQKARQAYLDWIENIK</sequence>
<protein>
    <submittedName>
        <fullName evidence="1">Restriction alleviation protein</fullName>
    </submittedName>
</protein>
<name>A0A8S5MTG9_9CAUD</name>
<accession>A0A8S5MTG9</accession>
<reference evidence="1" key="1">
    <citation type="journal article" date="2021" name="Proc. Natl. Acad. Sci. U.S.A.">
        <title>A Catalog of Tens of Thousands of Viruses from Human Metagenomes Reveals Hidden Associations with Chronic Diseases.</title>
        <authorList>
            <person name="Tisza M.J."/>
            <person name="Buck C.B."/>
        </authorList>
    </citation>
    <scope>NUCLEOTIDE SEQUENCE</scope>
    <source>
        <strain evidence="1">CtDcW16</strain>
    </source>
</reference>
<proteinExistence type="predicted"/>
<evidence type="ECO:0000313" key="1">
    <source>
        <dbReference type="EMBL" id="DAD85448.1"/>
    </source>
</evidence>